<organism evidence="2 3">
    <name type="scientific">Eragrostis curvula</name>
    <name type="common">weeping love grass</name>
    <dbReference type="NCBI Taxonomy" id="38414"/>
    <lineage>
        <taxon>Eukaryota</taxon>
        <taxon>Viridiplantae</taxon>
        <taxon>Streptophyta</taxon>
        <taxon>Embryophyta</taxon>
        <taxon>Tracheophyta</taxon>
        <taxon>Spermatophyta</taxon>
        <taxon>Magnoliopsida</taxon>
        <taxon>Liliopsida</taxon>
        <taxon>Poales</taxon>
        <taxon>Poaceae</taxon>
        <taxon>PACMAD clade</taxon>
        <taxon>Chloridoideae</taxon>
        <taxon>Eragrostideae</taxon>
        <taxon>Eragrostidinae</taxon>
        <taxon>Eragrostis</taxon>
    </lineage>
</organism>
<dbReference type="InterPro" id="IPR036047">
    <property type="entry name" value="F-box-like_dom_sf"/>
</dbReference>
<dbReference type="EMBL" id="RWGY01000007">
    <property type="protein sequence ID" value="TVU40381.1"/>
    <property type="molecule type" value="Genomic_DNA"/>
</dbReference>
<feature type="domain" description="F-box" evidence="1">
    <location>
        <begin position="10"/>
        <end position="51"/>
    </location>
</feature>
<proteinExistence type="predicted"/>
<keyword evidence="3" id="KW-1185">Reference proteome</keyword>
<dbReference type="SUPFAM" id="SSF50965">
    <property type="entry name" value="Galactose oxidase, central domain"/>
    <property type="match status" value="1"/>
</dbReference>
<evidence type="ECO:0000259" key="1">
    <source>
        <dbReference type="Pfam" id="PF00646"/>
    </source>
</evidence>
<comment type="caution">
    <text evidence="2">The sequence shown here is derived from an EMBL/GenBank/DDBJ whole genome shotgun (WGS) entry which is preliminary data.</text>
</comment>
<reference evidence="2 3" key="1">
    <citation type="journal article" date="2019" name="Sci. Rep.">
        <title>A high-quality genome of Eragrostis curvula grass provides insights into Poaceae evolution and supports new strategies to enhance forage quality.</title>
        <authorList>
            <person name="Carballo J."/>
            <person name="Santos B.A.C.M."/>
            <person name="Zappacosta D."/>
            <person name="Garbus I."/>
            <person name="Selva J.P."/>
            <person name="Gallo C.A."/>
            <person name="Diaz A."/>
            <person name="Albertini E."/>
            <person name="Caccamo M."/>
            <person name="Echenique V."/>
        </authorList>
    </citation>
    <scope>NUCLEOTIDE SEQUENCE [LARGE SCALE GENOMIC DNA]</scope>
    <source>
        <strain evidence="3">cv. Victoria</strain>
        <tissue evidence="2">Leaf</tissue>
    </source>
</reference>
<dbReference type="Pfam" id="PF00646">
    <property type="entry name" value="F-box"/>
    <property type="match status" value="1"/>
</dbReference>
<name>A0A5J9VXL5_9POAL</name>
<dbReference type="InterPro" id="IPR001810">
    <property type="entry name" value="F-box_dom"/>
</dbReference>
<evidence type="ECO:0000313" key="2">
    <source>
        <dbReference type="EMBL" id="TVU40381.1"/>
    </source>
</evidence>
<dbReference type="Proteomes" id="UP000324897">
    <property type="component" value="Chromosome 4"/>
</dbReference>
<dbReference type="PANTHER" id="PTHR32133">
    <property type="entry name" value="OS07G0120400 PROTEIN"/>
    <property type="match status" value="1"/>
</dbReference>
<accession>A0A5J9VXL5</accession>
<gene>
    <name evidence="2" type="ORF">EJB05_13844</name>
</gene>
<protein>
    <recommendedName>
        <fullName evidence="1">F-box domain-containing protein</fullName>
    </recommendedName>
</protein>
<dbReference type="AlphaFoldDB" id="A0A5J9VXL5"/>
<evidence type="ECO:0000313" key="3">
    <source>
        <dbReference type="Proteomes" id="UP000324897"/>
    </source>
</evidence>
<dbReference type="PANTHER" id="PTHR32133:SF386">
    <property type="entry name" value="F-BOX DOMAIN-CONTAINING PROTEIN"/>
    <property type="match status" value="1"/>
</dbReference>
<feature type="non-terminal residue" evidence="2">
    <location>
        <position position="1"/>
    </location>
</feature>
<dbReference type="Gramene" id="TVU40381">
    <property type="protein sequence ID" value="TVU40381"/>
    <property type="gene ID" value="EJB05_13844"/>
</dbReference>
<dbReference type="InterPro" id="IPR011043">
    <property type="entry name" value="Gal_Oxase/kelch_b-propeller"/>
</dbReference>
<sequence>MTPRRLPPALPDDIVEKIVLRFPADDPAFLLSAALVCKDWCRVICGPDFRRRFCEFHRNPPLLGVIYRSVGISARRGGWIKQTQFMPTSTFRLPTANMSRWRAIDALHGRILFCDLESSRGPSEWTEFVVWSPVPGDVRRLPSLPLRRYSWSAALICATAGCDHHDCSSGAFTVAFVGTDSIEGLTSAYVYSSEQHEWSMPISIQDRSFEGIKRPSGRVGNTVYFICQRNTKLLAYELCKQELSFISIPPTCWNCSFTACTIVDEGRLGFATAEQFRLFTWSREAGGLDGDGGWTIQRDFELDKLLPSCTISYRHDLFATTNNNDVIVLKGDHLLCTIDLKSGVVKRLLDGSAGESIFDSVPYIGFCTPSLPQCKFS</sequence>
<dbReference type="SUPFAM" id="SSF81383">
    <property type="entry name" value="F-box domain"/>
    <property type="match status" value="1"/>
</dbReference>